<organism evidence="1 2">
    <name type="scientific">Sporosarcina jeotgali</name>
    <dbReference type="NCBI Taxonomy" id="3020056"/>
    <lineage>
        <taxon>Bacteria</taxon>
        <taxon>Bacillati</taxon>
        <taxon>Bacillota</taxon>
        <taxon>Bacilli</taxon>
        <taxon>Bacillales</taxon>
        <taxon>Caryophanaceae</taxon>
        <taxon>Sporosarcina</taxon>
    </lineage>
</organism>
<reference evidence="1 2" key="1">
    <citation type="submission" date="2023-01" db="EMBL/GenBank/DDBJ databases">
        <title>Sporosarcina sp. nov., isolated from Korean tranditional fermented seafood 'Jeotgal'.</title>
        <authorList>
            <person name="Yang A.-I."/>
        </authorList>
    </citation>
    <scope>NUCLEOTIDE SEQUENCE [LARGE SCALE GENOMIC DNA]</scope>
    <source>
        <strain evidence="1 2">B2O-1</strain>
    </source>
</reference>
<accession>A0ABZ0KWZ5</accession>
<proteinExistence type="predicted"/>
<gene>
    <name evidence="1" type="ORF">PGH26_01850</name>
</gene>
<evidence type="ECO:0000313" key="2">
    <source>
        <dbReference type="Proteomes" id="UP001303532"/>
    </source>
</evidence>
<name>A0ABZ0KWZ5_9BACL</name>
<evidence type="ECO:0000313" key="1">
    <source>
        <dbReference type="EMBL" id="WOV84691.1"/>
    </source>
</evidence>
<dbReference type="EMBL" id="CP116341">
    <property type="protein sequence ID" value="WOV84691.1"/>
    <property type="molecule type" value="Genomic_DNA"/>
</dbReference>
<dbReference type="Proteomes" id="UP001303532">
    <property type="component" value="Chromosome"/>
</dbReference>
<sequence>MQTKLKPASSAGIIDVRERQTMYIISATVGESFFDSITVDYSRDTITFNQVNRSNRLLAEAVKKALREFGIEEFLPHSLSFCMFSPNNNKE</sequence>
<dbReference type="RefSeq" id="WP_323692337.1">
    <property type="nucleotide sequence ID" value="NZ_CP116341.1"/>
</dbReference>
<keyword evidence="2" id="KW-1185">Reference proteome</keyword>
<protein>
    <submittedName>
        <fullName evidence="1">Uncharacterized protein</fullName>
    </submittedName>
</protein>